<dbReference type="CDD" id="cd17253">
    <property type="entry name" value="RMtype1_S_Eco933I-TRD2-CR2_like"/>
    <property type="match status" value="1"/>
</dbReference>
<dbReference type="InterPro" id="IPR044946">
    <property type="entry name" value="Restrct_endonuc_typeI_TRD_sf"/>
</dbReference>
<dbReference type="Pfam" id="PF01420">
    <property type="entry name" value="Methylase_S"/>
    <property type="match status" value="2"/>
</dbReference>
<keyword evidence="6" id="KW-1185">Reference proteome</keyword>
<comment type="similarity">
    <text evidence="1">Belongs to the type-I restriction system S methylase family.</text>
</comment>
<organism evidence="5 6">
    <name type="scientific">Thermus arciformis</name>
    <dbReference type="NCBI Taxonomy" id="482827"/>
    <lineage>
        <taxon>Bacteria</taxon>
        <taxon>Thermotogati</taxon>
        <taxon>Deinococcota</taxon>
        <taxon>Deinococci</taxon>
        <taxon>Thermales</taxon>
        <taxon>Thermaceae</taxon>
        <taxon>Thermus</taxon>
    </lineage>
</organism>
<dbReference type="OrthoDB" id="9816225at2"/>
<dbReference type="SUPFAM" id="SSF116734">
    <property type="entry name" value="DNA methylase specificity domain"/>
    <property type="match status" value="2"/>
</dbReference>
<accession>A0A1G7FJ22</accession>
<evidence type="ECO:0000256" key="3">
    <source>
        <dbReference type="ARBA" id="ARBA00023125"/>
    </source>
</evidence>
<keyword evidence="2" id="KW-0680">Restriction system</keyword>
<evidence type="ECO:0000256" key="2">
    <source>
        <dbReference type="ARBA" id="ARBA00022747"/>
    </source>
</evidence>
<dbReference type="PANTHER" id="PTHR30408">
    <property type="entry name" value="TYPE-1 RESTRICTION ENZYME ECOKI SPECIFICITY PROTEIN"/>
    <property type="match status" value="1"/>
</dbReference>
<evidence type="ECO:0000259" key="4">
    <source>
        <dbReference type="Pfam" id="PF01420"/>
    </source>
</evidence>
<dbReference type="PANTHER" id="PTHR30408:SF12">
    <property type="entry name" value="TYPE I RESTRICTION ENZYME MJAVIII SPECIFICITY SUBUNIT"/>
    <property type="match status" value="1"/>
</dbReference>
<evidence type="ECO:0000313" key="6">
    <source>
        <dbReference type="Proteomes" id="UP000199446"/>
    </source>
</evidence>
<dbReference type="InterPro" id="IPR000055">
    <property type="entry name" value="Restrct_endonuc_typeI_TRD"/>
</dbReference>
<sequence length="451" mass="51440">MSEALTLSEALPEGYRMTELGPLPEEWRVVRLGKVFDIQQGKALSRKKDKGIRPRPFLRTANVLWGHIDLSTLDYMDFTPEEEEKYALQQGDLLVCEGGEIGRTAIWECQSSEIYYQNHLHRLRRKAENVEPHFYMYWFQAALTLLGLYGGTGNKTTIPNLSRTRLAAFPIPLPPLPEQRAIAHVLRAVQRAKEATEGVIAAARELKKSLMRHLFTYGPVPPGQADRVPVRETEIGPLPAHWRVVRLGEVVHKTRQIDLRKTPDQRFKYIDVSSVSNEQLAIVGYQVIYGKEAPSRARKEVEIGDVIFATVRPYLKRIAKITSEFDKQVCSTAFCVLRPRKHQIDNDFLFYAVSYEPFVARITEHQRGSSYPAVTDRDVLEEKIPLPPLPEQREITRILQAVDEKIRAEKGRKAALEVLFKTLLHDLMTAKRRLPAEFVARFAEPLSGGTP</sequence>
<gene>
    <name evidence="5" type="ORF">SAMN04488243_10942</name>
</gene>
<dbReference type="EMBL" id="FNBC01000009">
    <property type="protein sequence ID" value="SDE75916.1"/>
    <property type="molecule type" value="Genomic_DNA"/>
</dbReference>
<reference evidence="6" key="1">
    <citation type="submission" date="2016-10" db="EMBL/GenBank/DDBJ databases">
        <authorList>
            <person name="Varghese N."/>
            <person name="Submissions S."/>
        </authorList>
    </citation>
    <scope>NUCLEOTIDE SEQUENCE [LARGE SCALE GENOMIC DNA]</scope>
    <source>
        <strain evidence="6">CGMCC 1.6992</strain>
    </source>
</reference>
<evidence type="ECO:0000256" key="1">
    <source>
        <dbReference type="ARBA" id="ARBA00010923"/>
    </source>
</evidence>
<feature type="domain" description="Type I restriction modification DNA specificity" evidence="4">
    <location>
        <begin position="240"/>
        <end position="417"/>
    </location>
</feature>
<dbReference type="InterPro" id="IPR052021">
    <property type="entry name" value="Type-I_RS_S_subunit"/>
</dbReference>
<feature type="domain" description="Type I restriction modification DNA specificity" evidence="4">
    <location>
        <begin position="24"/>
        <end position="197"/>
    </location>
</feature>
<dbReference type="GO" id="GO:0003677">
    <property type="term" value="F:DNA binding"/>
    <property type="evidence" value="ECO:0007669"/>
    <property type="project" value="UniProtKB-KW"/>
</dbReference>
<dbReference type="AlphaFoldDB" id="A0A1G7FJ22"/>
<protein>
    <submittedName>
        <fullName evidence="5">Type I restriction enzyme, S subunit</fullName>
    </submittedName>
</protein>
<dbReference type="STRING" id="482827.SAMN04488243_10942"/>
<dbReference type="RefSeq" id="WP_093006424.1">
    <property type="nucleotide sequence ID" value="NZ_FNBC01000009.1"/>
</dbReference>
<name>A0A1G7FJ22_9DEIN</name>
<dbReference type="Proteomes" id="UP000199446">
    <property type="component" value="Unassembled WGS sequence"/>
</dbReference>
<dbReference type="Gene3D" id="3.90.220.20">
    <property type="entry name" value="DNA methylase specificity domains"/>
    <property type="match status" value="2"/>
</dbReference>
<evidence type="ECO:0000313" key="5">
    <source>
        <dbReference type="EMBL" id="SDE75916.1"/>
    </source>
</evidence>
<proteinExistence type="inferred from homology"/>
<dbReference type="GO" id="GO:0009307">
    <property type="term" value="P:DNA restriction-modification system"/>
    <property type="evidence" value="ECO:0007669"/>
    <property type="project" value="UniProtKB-KW"/>
</dbReference>
<keyword evidence="3" id="KW-0238">DNA-binding</keyword>